<evidence type="ECO:0000313" key="1">
    <source>
        <dbReference type="EMBL" id="KAF4957096.1"/>
    </source>
</evidence>
<evidence type="ECO:0000313" key="2">
    <source>
        <dbReference type="Proteomes" id="UP000604273"/>
    </source>
</evidence>
<gene>
    <name evidence="1" type="ORF">FGADI_3315</name>
</gene>
<dbReference type="EMBL" id="JABFAI010000074">
    <property type="protein sequence ID" value="KAF4957096.1"/>
    <property type="molecule type" value="Genomic_DNA"/>
</dbReference>
<sequence>MDLPRLDPVPPIDPANPLELVSVLTKPAVPIANHDETVSLLPAENEAVTVWDSSVDKTAHPVGFKLDTGPLSARVVARALIPKDWGNDLDCLLTGTVAQGNELITVLSGAWKWTIPQPRSDAPAEPFKFETDVEFLDPLGDSKLAPILPYGFHGQVQWTLELKKTVTTPKLAGMKATSLLEMYRLSGDAPGGPTAAAAVTRINLQGKWPVGLLRSFVPDPFDLAKLSAEDVAALKADLWPWWARHAVGKIQAKKQCYDAAEGRSGYEVGPTGGSFDLQGWIQDSNPNVNSADLTALLQAAFSILTTPQRPDPSNWVLMTPFGEIAAKQIVPYGFDLNDGVPNPFFKGLGAKGDIDTESGKISSFSWLEIKPNDSNPPTVIQTAFKIKSATNGNKFIPDVAQRPRKAFLQSCVKNPEAFPNLGMDDCYTTTDFEPVKADNKGLYLRRVGLYDLRGINEPWQLVTYNRPSLMPMTKKSRFAIKKVLLERGGDEKAALLNDASLLPSVILPILADKPNFKVTPESFNLKVGRGVAVASYTLPTRLKSPTGTPINACVKIHVYETYNDALEAMAFELAKLESMPDKVARPRSSIYGSYMILTTKSLFMVRGNLMVSMAVLGLDRYDDTLPEALLKMADQLYEYLKVRVALPFQARRPSVIVADEWKANSKVVEPRKPFDVAVQLKGEYNVKDTMCVYIASGDGTSSTEQPIIFTGASEPAFGSDRTFSFYSLNKENKQIPGEVHVTIGVAHSETFFPAADTFTVKL</sequence>
<organism evidence="1 2">
    <name type="scientific">Fusarium gaditjirri</name>
    <dbReference type="NCBI Taxonomy" id="282569"/>
    <lineage>
        <taxon>Eukaryota</taxon>
        <taxon>Fungi</taxon>
        <taxon>Dikarya</taxon>
        <taxon>Ascomycota</taxon>
        <taxon>Pezizomycotina</taxon>
        <taxon>Sordariomycetes</taxon>
        <taxon>Hypocreomycetidae</taxon>
        <taxon>Hypocreales</taxon>
        <taxon>Nectriaceae</taxon>
        <taxon>Fusarium</taxon>
        <taxon>Fusarium nisikadoi species complex</taxon>
    </lineage>
</organism>
<comment type="caution">
    <text evidence="1">The sequence shown here is derived from an EMBL/GenBank/DDBJ whole genome shotgun (WGS) entry which is preliminary data.</text>
</comment>
<protein>
    <submittedName>
        <fullName evidence="1">Uncharacterized protein</fullName>
    </submittedName>
</protein>
<accession>A0A8H4TFR6</accession>
<keyword evidence="2" id="KW-1185">Reference proteome</keyword>
<dbReference type="AlphaFoldDB" id="A0A8H4TFR6"/>
<proteinExistence type="predicted"/>
<reference evidence="1" key="2">
    <citation type="submission" date="2020-05" db="EMBL/GenBank/DDBJ databases">
        <authorList>
            <person name="Kim H.-S."/>
            <person name="Proctor R.H."/>
            <person name="Brown D.W."/>
        </authorList>
    </citation>
    <scope>NUCLEOTIDE SEQUENCE</scope>
    <source>
        <strain evidence="1">NRRL 45417</strain>
    </source>
</reference>
<reference evidence="1" key="1">
    <citation type="journal article" date="2020" name="BMC Genomics">
        <title>Correction to: Identification and distribution of gene clusters required for synthesis of sphingolipid metabolism inhibitors in diverse species of the filamentous fungus Fusarium.</title>
        <authorList>
            <person name="Kim H.S."/>
            <person name="Lohmar J.M."/>
            <person name="Busman M."/>
            <person name="Brown D.W."/>
            <person name="Naumann T.A."/>
            <person name="Divon H.H."/>
            <person name="Lysoe E."/>
            <person name="Uhlig S."/>
            <person name="Proctor R.H."/>
        </authorList>
    </citation>
    <scope>NUCLEOTIDE SEQUENCE</scope>
    <source>
        <strain evidence="1">NRRL 45417</strain>
    </source>
</reference>
<dbReference type="OrthoDB" id="5200985at2759"/>
<name>A0A8H4TFR6_9HYPO</name>
<dbReference type="Proteomes" id="UP000604273">
    <property type="component" value="Unassembled WGS sequence"/>
</dbReference>